<dbReference type="InterPro" id="IPR006583">
    <property type="entry name" value="PAN-3_domain"/>
</dbReference>
<dbReference type="InterPro" id="IPR016186">
    <property type="entry name" value="C-type_lectin-like/link_sf"/>
</dbReference>
<evidence type="ECO:0000313" key="3">
    <source>
        <dbReference type="EMBL" id="EFO90940.1"/>
    </source>
</evidence>
<dbReference type="FunCoup" id="E3NA53">
    <property type="interactions" value="1074"/>
</dbReference>
<protein>
    <recommendedName>
        <fullName evidence="2">PAN-3 domain-containing protein</fullName>
    </recommendedName>
</protein>
<name>E3NA53_CAERE</name>
<keyword evidence="4" id="KW-1185">Reference proteome</keyword>
<dbReference type="PANTHER" id="PTHR47629">
    <property type="entry name" value="C-TYPE LECTIN-RELATED"/>
    <property type="match status" value="1"/>
</dbReference>
<dbReference type="AlphaFoldDB" id="E3NA53"/>
<dbReference type="Pfam" id="PF08277">
    <property type="entry name" value="PAN_3"/>
    <property type="match status" value="1"/>
</dbReference>
<feature type="domain" description="PAN-3" evidence="2">
    <location>
        <begin position="8"/>
        <end position="138"/>
    </location>
</feature>
<dbReference type="InterPro" id="IPR016187">
    <property type="entry name" value="CTDL_fold"/>
</dbReference>
<dbReference type="Proteomes" id="UP000008281">
    <property type="component" value="Unassembled WGS sequence"/>
</dbReference>
<proteinExistence type="predicted"/>
<evidence type="ECO:0000313" key="4">
    <source>
        <dbReference type="Proteomes" id="UP000008281"/>
    </source>
</evidence>
<accession>E3NA53</accession>
<keyword evidence="1" id="KW-0732">Signal</keyword>
<dbReference type="HOGENOM" id="CLU_078891_0_0_1"/>
<dbReference type="OrthoDB" id="5841182at2759"/>
<sequence>MVLSVNMKFVKFIFLATIGCVIGQQKMMKIFGKVLDVDLDEVTIGLEPVSNFKCVDDCFQTDGCILVFMNSGGKCFSFDFNSTKKLTVVETKREEGLMVAFKTRFLLDQCPAYDDMDLVVTVGVDPIPWIKNGNEYTFKKCDLHHKMFKRKNGVVVCMQLYTVGNDTESVVNSMENAKKKCMKERKYQLTGVQSKEELQWIFGEYKIRSDENVGIWINARRQNEYSGMNDTHFNITDGYTTLDQEFYRNFADLSGISDAGIPEDCLMVSKASPGFLMNDVPCDNNDYAKVYACGYLLV</sequence>
<evidence type="ECO:0000256" key="1">
    <source>
        <dbReference type="SAM" id="SignalP"/>
    </source>
</evidence>
<feature type="chain" id="PRO_5003178240" description="PAN-3 domain-containing protein" evidence="1">
    <location>
        <begin position="24"/>
        <end position="298"/>
    </location>
</feature>
<dbReference type="PANTHER" id="PTHR47629:SF5">
    <property type="entry name" value="C-TYPE LECTIN-RELATED"/>
    <property type="match status" value="1"/>
</dbReference>
<dbReference type="SUPFAM" id="SSF56436">
    <property type="entry name" value="C-type lectin-like"/>
    <property type="match status" value="1"/>
</dbReference>
<dbReference type="eggNOG" id="KOG4297">
    <property type="taxonomic scope" value="Eukaryota"/>
</dbReference>
<dbReference type="InParanoid" id="E3NA53"/>
<feature type="signal peptide" evidence="1">
    <location>
        <begin position="1"/>
        <end position="23"/>
    </location>
</feature>
<gene>
    <name evidence="3" type="ORF">CRE_29020</name>
</gene>
<organism evidence="4">
    <name type="scientific">Caenorhabditis remanei</name>
    <name type="common">Caenorhabditis vulgaris</name>
    <dbReference type="NCBI Taxonomy" id="31234"/>
    <lineage>
        <taxon>Eukaryota</taxon>
        <taxon>Metazoa</taxon>
        <taxon>Ecdysozoa</taxon>
        <taxon>Nematoda</taxon>
        <taxon>Chromadorea</taxon>
        <taxon>Rhabditida</taxon>
        <taxon>Rhabditina</taxon>
        <taxon>Rhabditomorpha</taxon>
        <taxon>Rhabditoidea</taxon>
        <taxon>Rhabditidae</taxon>
        <taxon>Peloderinae</taxon>
        <taxon>Caenorhabditis</taxon>
    </lineage>
</organism>
<reference evidence="3" key="1">
    <citation type="submission" date="2007-07" db="EMBL/GenBank/DDBJ databases">
        <title>PCAP assembly of the Caenorhabditis remanei genome.</title>
        <authorList>
            <consortium name="The Caenorhabditis remanei Sequencing Consortium"/>
            <person name="Wilson R.K."/>
        </authorList>
    </citation>
    <scope>NUCLEOTIDE SEQUENCE [LARGE SCALE GENOMIC DNA]</scope>
    <source>
        <strain evidence="3">PB4641</strain>
    </source>
</reference>
<evidence type="ECO:0000259" key="2">
    <source>
        <dbReference type="SMART" id="SM00605"/>
    </source>
</evidence>
<dbReference type="Gene3D" id="3.10.100.10">
    <property type="entry name" value="Mannose-Binding Protein A, subunit A"/>
    <property type="match status" value="1"/>
</dbReference>
<dbReference type="SMART" id="SM00605">
    <property type="entry name" value="CW"/>
    <property type="match status" value="1"/>
</dbReference>
<dbReference type="EMBL" id="DS268571">
    <property type="protein sequence ID" value="EFO90940.1"/>
    <property type="molecule type" value="Genomic_DNA"/>
</dbReference>